<proteinExistence type="predicted"/>
<dbReference type="Gene3D" id="3.30.160.60">
    <property type="entry name" value="Classic Zinc Finger"/>
    <property type="match status" value="1"/>
</dbReference>
<feature type="compositionally biased region" description="Basic and acidic residues" evidence="5">
    <location>
        <begin position="116"/>
        <end position="125"/>
    </location>
</feature>
<keyword evidence="3" id="KW-0862">Zinc</keyword>
<evidence type="ECO:0000256" key="4">
    <source>
        <dbReference type="PROSITE-ProRule" id="PRU00042"/>
    </source>
</evidence>
<evidence type="ECO:0000313" key="8">
    <source>
        <dbReference type="RefSeq" id="XP_014679621.1"/>
    </source>
</evidence>
<evidence type="ECO:0000256" key="5">
    <source>
        <dbReference type="SAM" id="MobiDB-lite"/>
    </source>
</evidence>
<sequence>SLFHQTCLEMERYLKDEPKLKSYRKLDTELDHPWSRFIIPKDCDSKANSTDDSDSETRLGGLASLDINDRHLDSVSLSSASSSMSWDSSGEPHEHSPGGGRGAAAVAAARSPVKLSRMDGSPDARRRIHKCQYTGCKKVYTKSSHLKAHQRTHTGKQARGG</sequence>
<feature type="domain" description="C2H2-type" evidence="6">
    <location>
        <begin position="129"/>
        <end position="158"/>
    </location>
</feature>
<feature type="region of interest" description="Disordered" evidence="5">
    <location>
        <begin position="142"/>
        <end position="161"/>
    </location>
</feature>
<feature type="non-terminal residue" evidence="8">
    <location>
        <position position="161"/>
    </location>
</feature>
<gene>
    <name evidence="8" type="primary">LOC106819514</name>
</gene>
<keyword evidence="1" id="KW-0479">Metal-binding</keyword>
<dbReference type="PROSITE" id="PS50157">
    <property type="entry name" value="ZINC_FINGER_C2H2_2"/>
    <property type="match status" value="1"/>
</dbReference>
<dbReference type="PANTHER" id="PTHR23235:SF150">
    <property type="entry name" value="KRUEPPEL-LIKE FACTOR LUNA"/>
    <property type="match status" value="1"/>
</dbReference>
<name>A0ABM1F5A0_PRICU</name>
<organism evidence="7 8">
    <name type="scientific">Priapulus caudatus</name>
    <name type="common">Priapulid worm</name>
    <dbReference type="NCBI Taxonomy" id="37621"/>
    <lineage>
        <taxon>Eukaryota</taxon>
        <taxon>Metazoa</taxon>
        <taxon>Ecdysozoa</taxon>
        <taxon>Scalidophora</taxon>
        <taxon>Priapulida</taxon>
        <taxon>Priapulimorpha</taxon>
        <taxon>Priapulimorphida</taxon>
        <taxon>Priapulidae</taxon>
        <taxon>Priapulus</taxon>
    </lineage>
</organism>
<dbReference type="PROSITE" id="PS00028">
    <property type="entry name" value="ZINC_FINGER_C2H2_1"/>
    <property type="match status" value="1"/>
</dbReference>
<evidence type="ECO:0000256" key="2">
    <source>
        <dbReference type="ARBA" id="ARBA00022771"/>
    </source>
</evidence>
<protein>
    <submittedName>
        <fullName evidence="8">Krueppel-like factor 6</fullName>
    </submittedName>
</protein>
<evidence type="ECO:0000256" key="1">
    <source>
        <dbReference type="ARBA" id="ARBA00022723"/>
    </source>
</evidence>
<keyword evidence="2 4" id="KW-0863">Zinc-finger</keyword>
<keyword evidence="7" id="KW-1185">Reference proteome</keyword>
<dbReference type="PANTHER" id="PTHR23235">
    <property type="entry name" value="KRUEPPEL-LIKE TRANSCRIPTION FACTOR"/>
    <property type="match status" value="1"/>
</dbReference>
<dbReference type="Proteomes" id="UP000695022">
    <property type="component" value="Unplaced"/>
</dbReference>
<accession>A0ABM1F5A0</accession>
<feature type="compositionally biased region" description="Basic residues" evidence="5">
    <location>
        <begin position="144"/>
        <end position="161"/>
    </location>
</feature>
<evidence type="ECO:0000256" key="3">
    <source>
        <dbReference type="ARBA" id="ARBA00022833"/>
    </source>
</evidence>
<feature type="non-terminal residue" evidence="8">
    <location>
        <position position="1"/>
    </location>
</feature>
<dbReference type="SUPFAM" id="SSF57667">
    <property type="entry name" value="beta-beta-alpha zinc fingers"/>
    <property type="match status" value="1"/>
</dbReference>
<feature type="region of interest" description="Disordered" evidence="5">
    <location>
        <begin position="76"/>
        <end position="126"/>
    </location>
</feature>
<dbReference type="GeneID" id="106819514"/>
<feature type="compositionally biased region" description="Low complexity" evidence="5">
    <location>
        <begin position="103"/>
        <end position="113"/>
    </location>
</feature>
<dbReference type="InterPro" id="IPR013087">
    <property type="entry name" value="Znf_C2H2_type"/>
</dbReference>
<dbReference type="InterPro" id="IPR036236">
    <property type="entry name" value="Znf_C2H2_sf"/>
</dbReference>
<evidence type="ECO:0000259" key="6">
    <source>
        <dbReference type="PROSITE" id="PS50157"/>
    </source>
</evidence>
<reference evidence="8" key="1">
    <citation type="submission" date="2025-08" db="UniProtKB">
        <authorList>
            <consortium name="RefSeq"/>
        </authorList>
    </citation>
    <scope>IDENTIFICATION</scope>
</reference>
<dbReference type="RefSeq" id="XP_014679621.1">
    <property type="nucleotide sequence ID" value="XM_014824135.1"/>
</dbReference>
<evidence type="ECO:0000313" key="7">
    <source>
        <dbReference type="Proteomes" id="UP000695022"/>
    </source>
</evidence>
<feature type="compositionally biased region" description="Low complexity" evidence="5">
    <location>
        <begin position="76"/>
        <end position="89"/>
    </location>
</feature>